<accession>U4KQ66</accession>
<evidence type="ECO:0000313" key="2">
    <source>
        <dbReference type="EMBL" id="CCV64420.1"/>
    </source>
</evidence>
<evidence type="ECO:0000259" key="1">
    <source>
        <dbReference type="Pfam" id="PF03235"/>
    </source>
</evidence>
<dbReference type="KEGG" id="apal:BN85408430"/>
<protein>
    <recommendedName>
        <fullName evidence="1">GmrSD restriction endonucleases N-terminal domain-containing protein</fullName>
    </recommendedName>
</protein>
<dbReference type="PANTHER" id="PTHR39639">
    <property type="entry name" value="CHROMOSOME 16, WHOLE GENOME SHOTGUN SEQUENCE"/>
    <property type="match status" value="1"/>
</dbReference>
<evidence type="ECO:0000313" key="3">
    <source>
        <dbReference type="Proteomes" id="UP000032740"/>
    </source>
</evidence>
<gene>
    <name evidence="2" type="ORF">BN85408430</name>
</gene>
<dbReference type="AlphaFoldDB" id="U4KQ66"/>
<organism evidence="2 3">
    <name type="scientific">Alteracholeplasma palmae (strain ATCC 49389 / J233)</name>
    <name type="common">Acholeplasma palmae</name>
    <dbReference type="NCBI Taxonomy" id="1318466"/>
    <lineage>
        <taxon>Bacteria</taxon>
        <taxon>Bacillati</taxon>
        <taxon>Mycoplasmatota</taxon>
        <taxon>Mollicutes</taxon>
        <taxon>Acholeplasmatales</taxon>
        <taxon>Acholeplasmataceae</taxon>
        <taxon>Acholeplasma</taxon>
    </lineage>
</organism>
<feature type="domain" description="GmrSD restriction endonucleases N-terminal" evidence="1">
    <location>
        <begin position="61"/>
        <end position="214"/>
    </location>
</feature>
<keyword evidence="3" id="KW-1185">Reference proteome</keyword>
<dbReference type="HOGENOM" id="CLU_038557_4_0_14"/>
<proteinExistence type="predicted"/>
<dbReference type="PANTHER" id="PTHR39639:SF1">
    <property type="entry name" value="DUF262 DOMAIN-CONTAINING PROTEIN"/>
    <property type="match status" value="1"/>
</dbReference>
<dbReference type="RefSeq" id="WP_026659563.1">
    <property type="nucleotide sequence ID" value="NC_022538.1"/>
</dbReference>
<dbReference type="Pfam" id="PF03235">
    <property type="entry name" value="GmrSD_N"/>
    <property type="match status" value="1"/>
</dbReference>
<name>U4KQ66_ALTPJ</name>
<dbReference type="STRING" id="1318466.BN85408430"/>
<dbReference type="EMBL" id="FO681347">
    <property type="protein sequence ID" value="CCV64420.1"/>
    <property type="molecule type" value="Genomic_DNA"/>
</dbReference>
<reference evidence="2 3" key="1">
    <citation type="journal article" date="2013" name="J. Mol. Microbiol. Biotechnol.">
        <title>Analysis of the Complete Genomes of Acholeplasma brassicae , A. palmae and A. laidlawii and Their Comparison to the Obligate Parasites from ' Candidatus Phytoplasma'.</title>
        <authorList>
            <person name="Kube M."/>
            <person name="Siewert C."/>
            <person name="Migdoll A.M."/>
            <person name="Duduk B."/>
            <person name="Holz S."/>
            <person name="Rabus R."/>
            <person name="Seemuller E."/>
            <person name="Mitrovic J."/>
            <person name="Muller I."/>
            <person name="Buttner C."/>
            <person name="Reinhardt R."/>
        </authorList>
    </citation>
    <scope>NUCLEOTIDE SEQUENCE [LARGE SCALE GENOMIC DNA]</scope>
    <source>
        <strain evidence="2 3">J233</strain>
    </source>
</reference>
<sequence length="380" mass="44725">MTNKEILLDRDEMIDLIDLSDDPQVAENDIESLDLDDKDYYSNKREKLNSLGIVKQSWSVGEIVDKLRSKTFSMEPSYQRSLTWNKERKDSFIESLFMRIIVPPIYLAEIRDKGRTLYEVVDGKQRLSTLQEFINDPKYTLKKKYMDYYDNFDNKSFDEIYRDYQEIADEMLSHTLDCYVITTKTDDEIKYDIFSRINKGAVILTPDEIRLALYNSPLMKYISDKMKSLENDERYKNMFTKQAIKKKKDFGRFFRSIAFSYSITNQNNEIKAVNYNSRPKDFINSVLLKFKKEGDFKSNEIDRIIDLTLDSHEFLKSHSNISKDYYIDAISSIFTNLNANNLKDVLQKAIDSEKFNKTLEISPATTSNVNMRLNLIKSFL</sequence>
<dbReference type="OrthoDB" id="9770340at2"/>
<dbReference type="Proteomes" id="UP000032740">
    <property type="component" value="Chromosome"/>
</dbReference>
<dbReference type="InterPro" id="IPR004919">
    <property type="entry name" value="GmrSD_N"/>
</dbReference>